<feature type="compositionally biased region" description="Basic and acidic residues" evidence="1">
    <location>
        <begin position="29"/>
        <end position="38"/>
    </location>
</feature>
<evidence type="ECO:0000313" key="2">
    <source>
        <dbReference type="EMBL" id="CCD55305.1"/>
    </source>
</evidence>
<name>G2YUK7_BOTF4</name>
<evidence type="ECO:0000256" key="1">
    <source>
        <dbReference type="SAM" id="MobiDB-lite"/>
    </source>
</evidence>
<protein>
    <submittedName>
        <fullName evidence="2">Uncharacterized protein</fullName>
    </submittedName>
</protein>
<dbReference type="Proteomes" id="UP000008177">
    <property type="component" value="Unplaced contigs"/>
</dbReference>
<evidence type="ECO:0000313" key="3">
    <source>
        <dbReference type="Proteomes" id="UP000008177"/>
    </source>
</evidence>
<dbReference type="EMBL" id="FQ790354">
    <property type="protein sequence ID" value="CCD55305.1"/>
    <property type="molecule type" value="Genomic_DNA"/>
</dbReference>
<dbReference type="HOGENOM" id="CLU_2867439_0_0_1"/>
<dbReference type="InParanoid" id="G2YUK7"/>
<gene>
    <name evidence="2" type="ORF">BofuT4_uP157010.1</name>
</gene>
<organism evidence="2 3">
    <name type="scientific">Botryotinia fuckeliana (strain T4)</name>
    <name type="common">Noble rot fungus</name>
    <name type="synonym">Botrytis cinerea</name>
    <dbReference type="NCBI Taxonomy" id="999810"/>
    <lineage>
        <taxon>Eukaryota</taxon>
        <taxon>Fungi</taxon>
        <taxon>Dikarya</taxon>
        <taxon>Ascomycota</taxon>
        <taxon>Pezizomycotina</taxon>
        <taxon>Leotiomycetes</taxon>
        <taxon>Helotiales</taxon>
        <taxon>Sclerotiniaceae</taxon>
        <taxon>Botrytis</taxon>
    </lineage>
</organism>
<proteinExistence type="predicted"/>
<reference evidence="3" key="1">
    <citation type="journal article" date="2011" name="PLoS Genet.">
        <title>Genomic analysis of the necrotrophic fungal pathogens Sclerotinia sclerotiorum and Botrytis cinerea.</title>
        <authorList>
            <person name="Amselem J."/>
            <person name="Cuomo C.A."/>
            <person name="van Kan J.A."/>
            <person name="Viaud M."/>
            <person name="Benito E.P."/>
            <person name="Couloux A."/>
            <person name="Coutinho P.M."/>
            <person name="de Vries R.P."/>
            <person name="Dyer P.S."/>
            <person name="Fillinger S."/>
            <person name="Fournier E."/>
            <person name="Gout L."/>
            <person name="Hahn M."/>
            <person name="Kohn L."/>
            <person name="Lapalu N."/>
            <person name="Plummer K.M."/>
            <person name="Pradier J.M."/>
            <person name="Quevillon E."/>
            <person name="Sharon A."/>
            <person name="Simon A."/>
            <person name="ten Have A."/>
            <person name="Tudzynski B."/>
            <person name="Tudzynski P."/>
            <person name="Wincker P."/>
            <person name="Andrew M."/>
            <person name="Anthouard V."/>
            <person name="Beever R.E."/>
            <person name="Beffa R."/>
            <person name="Benoit I."/>
            <person name="Bouzid O."/>
            <person name="Brault B."/>
            <person name="Chen Z."/>
            <person name="Choquer M."/>
            <person name="Collemare J."/>
            <person name="Cotton P."/>
            <person name="Danchin E.G."/>
            <person name="Da Silva C."/>
            <person name="Gautier A."/>
            <person name="Giraud C."/>
            <person name="Giraud T."/>
            <person name="Gonzalez C."/>
            <person name="Grossetete S."/>
            <person name="Guldener U."/>
            <person name="Henrissat B."/>
            <person name="Howlett B.J."/>
            <person name="Kodira C."/>
            <person name="Kretschmer M."/>
            <person name="Lappartient A."/>
            <person name="Leroch M."/>
            <person name="Levis C."/>
            <person name="Mauceli E."/>
            <person name="Neuveglise C."/>
            <person name="Oeser B."/>
            <person name="Pearson M."/>
            <person name="Poulain J."/>
            <person name="Poussereau N."/>
            <person name="Quesneville H."/>
            <person name="Rascle C."/>
            <person name="Schumacher J."/>
            <person name="Segurens B."/>
            <person name="Sexton A."/>
            <person name="Silva E."/>
            <person name="Sirven C."/>
            <person name="Soanes D.M."/>
            <person name="Talbot N.J."/>
            <person name="Templeton M."/>
            <person name="Yandava C."/>
            <person name="Yarden O."/>
            <person name="Zeng Q."/>
            <person name="Rollins J.A."/>
            <person name="Lebrun M.H."/>
            <person name="Dickman M."/>
        </authorList>
    </citation>
    <scope>NUCLEOTIDE SEQUENCE [LARGE SCALE GENOMIC DNA]</scope>
    <source>
        <strain evidence="3">T4</strain>
    </source>
</reference>
<accession>G2YUK7</accession>
<dbReference type="AlphaFoldDB" id="G2YUK7"/>
<sequence length="64" mass="7599">MYSSPLYLFTFPIQQYLSHLSYLKAKPKLDNHKDRGKGEDEDQDTEMHVHTQIRILRVPLIVRS</sequence>
<feature type="region of interest" description="Disordered" evidence="1">
    <location>
        <begin position="29"/>
        <end position="48"/>
    </location>
</feature>